<name>A0A6A6GY96_VIRVR</name>
<evidence type="ECO:0000313" key="3">
    <source>
        <dbReference type="Proteomes" id="UP000800092"/>
    </source>
</evidence>
<feature type="compositionally biased region" description="Polar residues" evidence="1">
    <location>
        <begin position="293"/>
        <end position="302"/>
    </location>
</feature>
<evidence type="ECO:0000313" key="2">
    <source>
        <dbReference type="EMBL" id="KAF2230571.1"/>
    </source>
</evidence>
<feature type="region of interest" description="Disordered" evidence="1">
    <location>
        <begin position="322"/>
        <end position="501"/>
    </location>
</feature>
<feature type="compositionally biased region" description="Basic and acidic residues" evidence="1">
    <location>
        <begin position="326"/>
        <end position="345"/>
    </location>
</feature>
<accession>A0A6A6GY96</accession>
<dbReference type="AlphaFoldDB" id="A0A6A6GY96"/>
<feature type="region of interest" description="Disordered" evidence="1">
    <location>
        <begin position="229"/>
        <end position="272"/>
    </location>
</feature>
<gene>
    <name evidence="2" type="ORF">EV356DRAFT_330447</name>
</gene>
<protein>
    <submittedName>
        <fullName evidence="2">Uncharacterized protein</fullName>
    </submittedName>
</protein>
<proteinExistence type="predicted"/>
<feature type="region of interest" description="Disordered" evidence="1">
    <location>
        <begin position="286"/>
        <end position="308"/>
    </location>
</feature>
<dbReference type="Proteomes" id="UP000800092">
    <property type="component" value="Unassembled WGS sequence"/>
</dbReference>
<feature type="compositionally biased region" description="Basic and acidic residues" evidence="1">
    <location>
        <begin position="163"/>
        <end position="178"/>
    </location>
</feature>
<feature type="compositionally biased region" description="Basic and acidic residues" evidence="1">
    <location>
        <begin position="263"/>
        <end position="272"/>
    </location>
</feature>
<feature type="compositionally biased region" description="Basic and acidic residues" evidence="1">
    <location>
        <begin position="45"/>
        <end position="56"/>
    </location>
</feature>
<reference evidence="2" key="1">
    <citation type="journal article" date="2020" name="Stud. Mycol.">
        <title>101 Dothideomycetes genomes: a test case for predicting lifestyles and emergence of pathogens.</title>
        <authorList>
            <person name="Haridas S."/>
            <person name="Albert R."/>
            <person name="Binder M."/>
            <person name="Bloem J."/>
            <person name="Labutti K."/>
            <person name="Salamov A."/>
            <person name="Andreopoulos B."/>
            <person name="Baker S."/>
            <person name="Barry K."/>
            <person name="Bills G."/>
            <person name="Bluhm B."/>
            <person name="Cannon C."/>
            <person name="Castanera R."/>
            <person name="Culley D."/>
            <person name="Daum C."/>
            <person name="Ezra D."/>
            <person name="Gonzalez J."/>
            <person name="Henrissat B."/>
            <person name="Kuo A."/>
            <person name="Liang C."/>
            <person name="Lipzen A."/>
            <person name="Lutzoni F."/>
            <person name="Magnuson J."/>
            <person name="Mondo S."/>
            <person name="Nolan M."/>
            <person name="Ohm R."/>
            <person name="Pangilinan J."/>
            <person name="Park H.-J."/>
            <person name="Ramirez L."/>
            <person name="Alfaro M."/>
            <person name="Sun H."/>
            <person name="Tritt A."/>
            <person name="Yoshinaga Y."/>
            <person name="Zwiers L.-H."/>
            <person name="Turgeon B."/>
            <person name="Goodwin S."/>
            <person name="Spatafora J."/>
            <person name="Crous P."/>
            <person name="Grigoriev I."/>
        </authorList>
    </citation>
    <scope>NUCLEOTIDE SEQUENCE</scope>
    <source>
        <strain evidence="2">Tuck. ex Michener</strain>
    </source>
</reference>
<feature type="region of interest" description="Disordered" evidence="1">
    <location>
        <begin position="16"/>
        <end position="196"/>
    </location>
</feature>
<feature type="compositionally biased region" description="Basic and acidic residues" evidence="1">
    <location>
        <begin position="377"/>
        <end position="386"/>
    </location>
</feature>
<feature type="compositionally biased region" description="Polar residues" evidence="1">
    <location>
        <begin position="398"/>
        <end position="430"/>
    </location>
</feature>
<sequence length="524" mass="57432">MGKGVDIFDQSLELGRSKQPTELGACTTPDRGEKCAFQPGQASEDVSHGELCDKIAETPTEQPHSTSPQILFPRREMFQPPSVVQTLPVMDGGTDLGRSSHPKSPHHSSFEQSDHLSSQAPDLSGRDVNGEHASCLSEEPDISQAEDMSREDALESENFQDSDIGRLDSRDDGLKSTEDGEVLMPRKAIPQALPPLSEKFVRDHTYKATSHDVPSIVVKDMVVNNAAVHENARGENSETAPRVPRTNAAKDQSDGSVVNGKLPAEEAESRDPLFAHGTVAFSQQEYFQDELTEASSNETNGETPVFRNDVVKCGVDETKATVTPAKTEDTRTNKPLDECIERRGGDFIGEDECTQRANTSKDALTKLGPTEEEQRSEDDGVIKEEPLSDIFVDEGNAVPSSDVSTTSPQSDLGGSKSPSNNVTNEKTGTTIPRLEGYQEKDAEEDDDFQIPSGGRRDRESMPNLRRPNFSSTAHSQRERHSLGPTYNYLEGRVTDPRSSERPSYVYFSNMLRFSRTGFAGYSSS</sequence>
<evidence type="ECO:0000256" key="1">
    <source>
        <dbReference type="SAM" id="MobiDB-lite"/>
    </source>
</evidence>
<organism evidence="2 3">
    <name type="scientific">Viridothelium virens</name>
    <name type="common">Speckled blister lichen</name>
    <name type="synonym">Trypethelium virens</name>
    <dbReference type="NCBI Taxonomy" id="1048519"/>
    <lineage>
        <taxon>Eukaryota</taxon>
        <taxon>Fungi</taxon>
        <taxon>Dikarya</taxon>
        <taxon>Ascomycota</taxon>
        <taxon>Pezizomycotina</taxon>
        <taxon>Dothideomycetes</taxon>
        <taxon>Dothideomycetes incertae sedis</taxon>
        <taxon>Trypetheliales</taxon>
        <taxon>Trypetheliaceae</taxon>
        <taxon>Viridothelium</taxon>
    </lineage>
</organism>
<keyword evidence="3" id="KW-1185">Reference proteome</keyword>
<feature type="compositionally biased region" description="Polar residues" evidence="1">
    <location>
        <begin position="59"/>
        <end position="69"/>
    </location>
</feature>
<dbReference type="EMBL" id="ML991839">
    <property type="protein sequence ID" value="KAF2230571.1"/>
    <property type="molecule type" value="Genomic_DNA"/>
</dbReference>